<keyword evidence="5 12" id="KW-0378">Hydrolase</keyword>
<dbReference type="PANTHER" id="PTHR14732">
    <property type="entry name" value="RNA POLYMERASE II SUBUNIT B1 CTD PHOSPHATASE RPAP2-RELATED"/>
    <property type="match status" value="1"/>
</dbReference>
<comment type="catalytic activity">
    <reaction evidence="10 12">
        <text>O-phospho-L-threonyl-[protein] + H2O = L-threonyl-[protein] + phosphate</text>
        <dbReference type="Rhea" id="RHEA:47004"/>
        <dbReference type="Rhea" id="RHEA-COMP:11060"/>
        <dbReference type="Rhea" id="RHEA-COMP:11605"/>
        <dbReference type="ChEBI" id="CHEBI:15377"/>
        <dbReference type="ChEBI" id="CHEBI:30013"/>
        <dbReference type="ChEBI" id="CHEBI:43474"/>
        <dbReference type="ChEBI" id="CHEBI:61977"/>
        <dbReference type="EC" id="3.1.3.16"/>
    </reaction>
</comment>
<proteinExistence type="inferred from homology"/>
<evidence type="ECO:0000313" key="15">
    <source>
        <dbReference type="EMBL" id="KAL1303903.1"/>
    </source>
</evidence>
<evidence type="ECO:0000256" key="12">
    <source>
        <dbReference type="RuleBase" id="RU367080"/>
    </source>
</evidence>
<dbReference type="Gene3D" id="1.25.40.820">
    <property type="match status" value="1"/>
</dbReference>
<dbReference type="PANTHER" id="PTHR14732:SF0">
    <property type="entry name" value="RNA POLYMERASE II SUBUNIT B1 CTD PHOSPHATASE RPAP2-RELATED"/>
    <property type="match status" value="1"/>
</dbReference>
<evidence type="ECO:0000256" key="3">
    <source>
        <dbReference type="ARBA" id="ARBA00022723"/>
    </source>
</evidence>
<feature type="domain" description="RTR1-type" evidence="14">
    <location>
        <begin position="85"/>
        <end position="160"/>
    </location>
</feature>
<evidence type="ECO:0000313" key="16">
    <source>
        <dbReference type="Proteomes" id="UP001562354"/>
    </source>
</evidence>
<dbReference type="InterPro" id="IPR007308">
    <property type="entry name" value="Rtr1/RPAP2_dom"/>
</dbReference>
<dbReference type="PROSITE" id="PS51479">
    <property type="entry name" value="ZF_RTR1"/>
    <property type="match status" value="1"/>
</dbReference>
<evidence type="ECO:0000256" key="13">
    <source>
        <dbReference type="SAM" id="MobiDB-lite"/>
    </source>
</evidence>
<dbReference type="Pfam" id="PF04181">
    <property type="entry name" value="RPAP2_Rtr1"/>
    <property type="match status" value="1"/>
</dbReference>
<dbReference type="RefSeq" id="XP_069200178.1">
    <property type="nucleotide sequence ID" value="XM_069343234.1"/>
</dbReference>
<evidence type="ECO:0000256" key="11">
    <source>
        <dbReference type="PROSITE-ProRule" id="PRU00812"/>
    </source>
</evidence>
<evidence type="ECO:0000256" key="6">
    <source>
        <dbReference type="ARBA" id="ARBA00022833"/>
    </source>
</evidence>
<dbReference type="EMBL" id="JBFMKM010000009">
    <property type="protein sequence ID" value="KAL1303903.1"/>
    <property type="molecule type" value="Genomic_DNA"/>
</dbReference>
<evidence type="ECO:0000256" key="1">
    <source>
        <dbReference type="ARBA" id="ARBA00004123"/>
    </source>
</evidence>
<keyword evidence="6 12" id="KW-0862">Zinc</keyword>
<dbReference type="InterPro" id="IPR039693">
    <property type="entry name" value="Rtr1/RPAP2"/>
</dbReference>
<comment type="function">
    <text evidence="12">Putative RNA polymerase II subunit B1 C-terminal domain (CTD) phosphatase involved in RNA polymerase II transcription regulation.</text>
</comment>
<keyword evidence="8 12" id="KW-0539">Nucleus</keyword>
<name>A0ABR3PCL6_9PEZI</name>
<evidence type="ECO:0000256" key="4">
    <source>
        <dbReference type="ARBA" id="ARBA00022771"/>
    </source>
</evidence>
<sequence>MTSSTQPQPKSILKKTQLPLPDVSPNIPKPTSDVEKRRLAIAVEQARLIQEQKDVLATVLNSIEELSDYPAASSPTDQEIQRFLTLVMQFQPSDYDALIEERHVNGRCGYTLCAAPPRATDRNRPWLRAKGSENWCTDACAKRALYIRAQLDETPAWERRGGIGPAIVLYDERKLAASATAKAASDQRRTEQRNLALERGEGKVAAFKIEGVMITEILEKTTTGSDAKPPFLTPAENEVHNLIEGYQTKGTTVANGVKLDDDEDDDEEDTDLLPFCPPRYQHLG</sequence>
<keyword evidence="16" id="KW-1185">Reference proteome</keyword>
<evidence type="ECO:0000256" key="7">
    <source>
        <dbReference type="ARBA" id="ARBA00022912"/>
    </source>
</evidence>
<keyword evidence="4 12" id="KW-0863">Zinc-finger</keyword>
<dbReference type="Proteomes" id="UP001562354">
    <property type="component" value="Unassembled WGS sequence"/>
</dbReference>
<keyword evidence="3 12" id="KW-0479">Metal-binding</keyword>
<keyword evidence="7 12" id="KW-0904">Protein phosphatase</keyword>
<comment type="catalytic activity">
    <reaction evidence="9 12">
        <text>O-phospho-L-seryl-[protein] + H2O = L-seryl-[protein] + phosphate</text>
        <dbReference type="Rhea" id="RHEA:20629"/>
        <dbReference type="Rhea" id="RHEA-COMP:9863"/>
        <dbReference type="Rhea" id="RHEA-COMP:11604"/>
        <dbReference type="ChEBI" id="CHEBI:15377"/>
        <dbReference type="ChEBI" id="CHEBI:29999"/>
        <dbReference type="ChEBI" id="CHEBI:43474"/>
        <dbReference type="ChEBI" id="CHEBI:83421"/>
        <dbReference type="EC" id="3.1.3.16"/>
    </reaction>
</comment>
<evidence type="ECO:0000256" key="5">
    <source>
        <dbReference type="ARBA" id="ARBA00022801"/>
    </source>
</evidence>
<evidence type="ECO:0000256" key="9">
    <source>
        <dbReference type="ARBA" id="ARBA00047761"/>
    </source>
</evidence>
<feature type="region of interest" description="Disordered" evidence="13">
    <location>
        <begin position="1"/>
        <end position="32"/>
    </location>
</feature>
<accession>A0ABR3PCL6</accession>
<gene>
    <name evidence="15" type="ORF">AAFC00_000357</name>
</gene>
<protein>
    <recommendedName>
        <fullName evidence="12">RNA polymerase II subunit B1 CTD phosphatase RPAP2 homolog</fullName>
        <ecNumber evidence="12">3.1.3.16</ecNumber>
    </recommendedName>
</protein>
<dbReference type="GeneID" id="95974060"/>
<feature type="region of interest" description="Disordered" evidence="13">
    <location>
        <begin position="250"/>
        <end position="284"/>
    </location>
</feature>
<dbReference type="InterPro" id="IPR038534">
    <property type="entry name" value="Rtr1/RPAP2_sf"/>
</dbReference>
<feature type="compositionally biased region" description="Acidic residues" evidence="13">
    <location>
        <begin position="260"/>
        <end position="271"/>
    </location>
</feature>
<organism evidence="15 16">
    <name type="scientific">Neodothiora populina</name>
    <dbReference type="NCBI Taxonomy" id="2781224"/>
    <lineage>
        <taxon>Eukaryota</taxon>
        <taxon>Fungi</taxon>
        <taxon>Dikarya</taxon>
        <taxon>Ascomycota</taxon>
        <taxon>Pezizomycotina</taxon>
        <taxon>Dothideomycetes</taxon>
        <taxon>Dothideomycetidae</taxon>
        <taxon>Dothideales</taxon>
        <taxon>Dothioraceae</taxon>
        <taxon>Neodothiora</taxon>
    </lineage>
</organism>
<comment type="similarity">
    <text evidence="2 11 12">Belongs to the RPAP2 family.</text>
</comment>
<evidence type="ECO:0000256" key="8">
    <source>
        <dbReference type="ARBA" id="ARBA00023242"/>
    </source>
</evidence>
<dbReference type="EC" id="3.1.3.16" evidence="12"/>
<evidence type="ECO:0000259" key="14">
    <source>
        <dbReference type="PROSITE" id="PS51479"/>
    </source>
</evidence>
<comment type="subcellular location">
    <subcellularLocation>
        <location evidence="1 12">Nucleus</location>
    </subcellularLocation>
</comment>
<comment type="caution">
    <text evidence="15">The sequence shown here is derived from an EMBL/GenBank/DDBJ whole genome shotgun (WGS) entry which is preliminary data.</text>
</comment>
<reference evidence="15 16" key="1">
    <citation type="submission" date="2024-07" db="EMBL/GenBank/DDBJ databases">
        <title>Draft sequence of the Neodothiora populina.</title>
        <authorList>
            <person name="Drown D.D."/>
            <person name="Schuette U.S."/>
            <person name="Buechlein A.B."/>
            <person name="Rusch D.R."/>
            <person name="Winton L.W."/>
            <person name="Adams G.A."/>
        </authorList>
    </citation>
    <scope>NUCLEOTIDE SEQUENCE [LARGE SCALE GENOMIC DNA]</scope>
    <source>
        <strain evidence="15 16">CPC 39397</strain>
    </source>
</reference>
<evidence type="ECO:0000256" key="10">
    <source>
        <dbReference type="ARBA" id="ARBA00048336"/>
    </source>
</evidence>
<evidence type="ECO:0000256" key="2">
    <source>
        <dbReference type="ARBA" id="ARBA00005676"/>
    </source>
</evidence>